<reference evidence="2" key="2">
    <citation type="submission" date="2023-05" db="EMBL/GenBank/DDBJ databases">
        <authorList>
            <consortium name="Lawrence Berkeley National Laboratory"/>
            <person name="Steindorff A."/>
            <person name="Hensen N."/>
            <person name="Bonometti L."/>
            <person name="Westerberg I."/>
            <person name="Brannstrom I.O."/>
            <person name="Guillou S."/>
            <person name="Cros-Aarteil S."/>
            <person name="Calhoun S."/>
            <person name="Haridas S."/>
            <person name="Kuo A."/>
            <person name="Mondo S."/>
            <person name="Pangilinan J."/>
            <person name="Riley R."/>
            <person name="Labutti K."/>
            <person name="Andreopoulos B."/>
            <person name="Lipzen A."/>
            <person name="Chen C."/>
            <person name="Yanf M."/>
            <person name="Daum C."/>
            <person name="Ng V."/>
            <person name="Clum A."/>
            <person name="Ohm R."/>
            <person name="Martin F."/>
            <person name="Silar P."/>
            <person name="Natvig D."/>
            <person name="Lalanne C."/>
            <person name="Gautier V."/>
            <person name="Ament-Velasquez S.L."/>
            <person name="Kruys A."/>
            <person name="Hutchinson M.I."/>
            <person name="Powell A.J."/>
            <person name="Barry K."/>
            <person name="Miller A.N."/>
            <person name="Grigoriev I.V."/>
            <person name="Debuchy R."/>
            <person name="Gladieux P."/>
            <person name="Thoren M.H."/>
            <person name="Johannesson H."/>
        </authorList>
    </citation>
    <scope>NUCLEOTIDE SEQUENCE</scope>
    <source>
        <strain evidence="2">PSN293</strain>
    </source>
</reference>
<dbReference type="AlphaFoldDB" id="A0AAN6YCT1"/>
<organism evidence="2 3">
    <name type="scientific">Rhypophila decipiens</name>
    <dbReference type="NCBI Taxonomy" id="261697"/>
    <lineage>
        <taxon>Eukaryota</taxon>
        <taxon>Fungi</taxon>
        <taxon>Dikarya</taxon>
        <taxon>Ascomycota</taxon>
        <taxon>Pezizomycotina</taxon>
        <taxon>Sordariomycetes</taxon>
        <taxon>Sordariomycetidae</taxon>
        <taxon>Sordariales</taxon>
        <taxon>Naviculisporaceae</taxon>
        <taxon>Rhypophila</taxon>
    </lineage>
</organism>
<name>A0AAN6YCT1_9PEZI</name>
<evidence type="ECO:0000313" key="2">
    <source>
        <dbReference type="EMBL" id="KAK4216933.1"/>
    </source>
</evidence>
<reference evidence="2" key="1">
    <citation type="journal article" date="2023" name="Mol. Phylogenet. Evol.">
        <title>Genome-scale phylogeny and comparative genomics of the fungal order Sordariales.</title>
        <authorList>
            <person name="Hensen N."/>
            <person name="Bonometti L."/>
            <person name="Westerberg I."/>
            <person name="Brannstrom I.O."/>
            <person name="Guillou S."/>
            <person name="Cros-Aarteil S."/>
            <person name="Calhoun S."/>
            <person name="Haridas S."/>
            <person name="Kuo A."/>
            <person name="Mondo S."/>
            <person name="Pangilinan J."/>
            <person name="Riley R."/>
            <person name="LaButti K."/>
            <person name="Andreopoulos B."/>
            <person name="Lipzen A."/>
            <person name="Chen C."/>
            <person name="Yan M."/>
            <person name="Daum C."/>
            <person name="Ng V."/>
            <person name="Clum A."/>
            <person name="Steindorff A."/>
            <person name="Ohm R.A."/>
            <person name="Martin F."/>
            <person name="Silar P."/>
            <person name="Natvig D.O."/>
            <person name="Lalanne C."/>
            <person name="Gautier V."/>
            <person name="Ament-Velasquez S.L."/>
            <person name="Kruys A."/>
            <person name="Hutchinson M.I."/>
            <person name="Powell A.J."/>
            <person name="Barry K."/>
            <person name="Miller A.N."/>
            <person name="Grigoriev I.V."/>
            <person name="Debuchy R."/>
            <person name="Gladieux P."/>
            <person name="Hiltunen Thoren M."/>
            <person name="Johannesson H."/>
        </authorList>
    </citation>
    <scope>NUCLEOTIDE SEQUENCE</scope>
    <source>
        <strain evidence="2">PSN293</strain>
    </source>
</reference>
<evidence type="ECO:0000256" key="1">
    <source>
        <dbReference type="SAM" id="Phobius"/>
    </source>
</evidence>
<accession>A0AAN6YCT1</accession>
<gene>
    <name evidence="2" type="ORF">QBC37DRAFT_416057</name>
</gene>
<protein>
    <submittedName>
        <fullName evidence="2">Uncharacterized protein</fullName>
    </submittedName>
</protein>
<keyword evidence="1" id="KW-0472">Membrane</keyword>
<dbReference type="Proteomes" id="UP001301769">
    <property type="component" value="Unassembled WGS sequence"/>
</dbReference>
<comment type="caution">
    <text evidence="2">The sequence shown here is derived from an EMBL/GenBank/DDBJ whole genome shotgun (WGS) entry which is preliminary data.</text>
</comment>
<keyword evidence="1" id="KW-1133">Transmembrane helix</keyword>
<feature type="transmembrane region" description="Helical" evidence="1">
    <location>
        <begin position="6"/>
        <end position="23"/>
    </location>
</feature>
<keyword evidence="1" id="KW-0812">Transmembrane</keyword>
<sequence>MPDFALLFSVWQGSVYCIALSAIRDRRMRTMRRKKKQQGKTEKETENAALYLPTSIPLVRSAHGLGDVLVPFLPHFKYSIVCNCPLQ</sequence>
<evidence type="ECO:0000313" key="3">
    <source>
        <dbReference type="Proteomes" id="UP001301769"/>
    </source>
</evidence>
<keyword evidence="3" id="KW-1185">Reference proteome</keyword>
<proteinExistence type="predicted"/>
<dbReference type="EMBL" id="MU858064">
    <property type="protein sequence ID" value="KAK4216933.1"/>
    <property type="molecule type" value="Genomic_DNA"/>
</dbReference>